<keyword evidence="2" id="KW-1133">Transmembrane helix</keyword>
<proteinExistence type="predicted"/>
<dbReference type="InterPro" id="IPR036179">
    <property type="entry name" value="Ig-like_dom_sf"/>
</dbReference>
<evidence type="ECO:0000256" key="3">
    <source>
        <dbReference type="SAM" id="SignalP"/>
    </source>
</evidence>
<evidence type="ECO:0000313" key="6">
    <source>
        <dbReference type="Proteomes" id="UP001178508"/>
    </source>
</evidence>
<name>A0AAV1H2D3_XYRNO</name>
<feature type="chain" id="PRO_5043807737" description="Ig-like domain-containing protein" evidence="3">
    <location>
        <begin position="35"/>
        <end position="222"/>
    </location>
</feature>
<feature type="transmembrane region" description="Helical" evidence="2">
    <location>
        <begin position="147"/>
        <end position="170"/>
    </location>
</feature>
<dbReference type="AlphaFoldDB" id="A0AAV1H2D3"/>
<evidence type="ECO:0000259" key="4">
    <source>
        <dbReference type="PROSITE" id="PS50835"/>
    </source>
</evidence>
<keyword evidence="3" id="KW-0732">Signal</keyword>
<protein>
    <recommendedName>
        <fullName evidence="4">Ig-like domain-containing protein</fullName>
    </recommendedName>
</protein>
<gene>
    <name evidence="5" type="ORF">XNOV1_A043468</name>
</gene>
<organism evidence="5 6">
    <name type="scientific">Xyrichtys novacula</name>
    <name type="common">Pearly razorfish</name>
    <name type="synonym">Hemipteronotus novacula</name>
    <dbReference type="NCBI Taxonomy" id="13765"/>
    <lineage>
        <taxon>Eukaryota</taxon>
        <taxon>Metazoa</taxon>
        <taxon>Chordata</taxon>
        <taxon>Craniata</taxon>
        <taxon>Vertebrata</taxon>
        <taxon>Euteleostomi</taxon>
        <taxon>Actinopterygii</taxon>
        <taxon>Neopterygii</taxon>
        <taxon>Teleostei</taxon>
        <taxon>Neoteleostei</taxon>
        <taxon>Acanthomorphata</taxon>
        <taxon>Eupercaria</taxon>
        <taxon>Labriformes</taxon>
        <taxon>Labridae</taxon>
        <taxon>Xyrichtys</taxon>
    </lineage>
</organism>
<keyword evidence="2" id="KW-0472">Membrane</keyword>
<evidence type="ECO:0000313" key="5">
    <source>
        <dbReference type="EMBL" id="CAJ1079559.1"/>
    </source>
</evidence>
<dbReference type="SUPFAM" id="SSF48726">
    <property type="entry name" value="Immunoglobulin"/>
    <property type="match status" value="1"/>
</dbReference>
<dbReference type="PROSITE" id="PS50835">
    <property type="entry name" value="IG_LIKE"/>
    <property type="match status" value="1"/>
</dbReference>
<evidence type="ECO:0000256" key="1">
    <source>
        <dbReference type="SAM" id="MobiDB-lite"/>
    </source>
</evidence>
<dbReference type="Gene3D" id="2.60.40.10">
    <property type="entry name" value="Immunoglobulins"/>
    <property type="match status" value="1"/>
</dbReference>
<dbReference type="SMART" id="SM00409">
    <property type="entry name" value="IG"/>
    <property type="match status" value="1"/>
</dbReference>
<keyword evidence="2" id="KW-0812">Transmembrane</keyword>
<reference evidence="5" key="1">
    <citation type="submission" date="2023-08" db="EMBL/GenBank/DDBJ databases">
        <authorList>
            <person name="Alioto T."/>
            <person name="Alioto T."/>
            <person name="Gomez Garrido J."/>
        </authorList>
    </citation>
    <scope>NUCLEOTIDE SEQUENCE</scope>
</reference>
<feature type="domain" description="Ig-like" evidence="4">
    <location>
        <begin position="38"/>
        <end position="134"/>
    </location>
</feature>
<dbReference type="EMBL" id="OY660881">
    <property type="protein sequence ID" value="CAJ1079559.1"/>
    <property type="molecule type" value="Genomic_DNA"/>
</dbReference>
<sequence>MLKYQCVCHSLMDIMFYLNQAALLSLLFTCQVHAAHNPPVQRNMLVSRGDPVKLICNESKPDEFIKWTKGRRYFSYAFIHNKQNLSTLTSDRLTIDVNSPSKLMISNAQDSDGGLYTCEVTSDGVILTIQWNLTVSEKPKENGSFSVLLHIVIPLIGVFLCCIVSAVCLCRKLRHRTPNQNSIQEPFYESVGETAQSSTDRRTNNKRRSQYMERLNSIYNAS</sequence>
<feature type="signal peptide" evidence="3">
    <location>
        <begin position="1"/>
        <end position="34"/>
    </location>
</feature>
<dbReference type="InterPro" id="IPR003599">
    <property type="entry name" value="Ig_sub"/>
</dbReference>
<feature type="region of interest" description="Disordered" evidence="1">
    <location>
        <begin position="187"/>
        <end position="207"/>
    </location>
</feature>
<dbReference type="Pfam" id="PF13927">
    <property type="entry name" value="Ig_3"/>
    <property type="match status" value="1"/>
</dbReference>
<accession>A0AAV1H2D3</accession>
<dbReference type="InterPro" id="IPR007110">
    <property type="entry name" value="Ig-like_dom"/>
</dbReference>
<dbReference type="Proteomes" id="UP001178508">
    <property type="component" value="Chromosome 18"/>
</dbReference>
<keyword evidence="6" id="KW-1185">Reference proteome</keyword>
<dbReference type="InterPro" id="IPR013783">
    <property type="entry name" value="Ig-like_fold"/>
</dbReference>
<evidence type="ECO:0000256" key="2">
    <source>
        <dbReference type="SAM" id="Phobius"/>
    </source>
</evidence>